<dbReference type="InterPro" id="IPR005624">
    <property type="entry name" value="PduO/GlcC-like"/>
</dbReference>
<keyword evidence="5" id="KW-0503">Monooxygenase</keyword>
<dbReference type="PANTHER" id="PTHR42747:SF4">
    <property type="entry name" value="BLR1330 PROTEIN"/>
    <property type="match status" value="1"/>
</dbReference>
<dbReference type="CDD" id="cd04730">
    <property type="entry name" value="NPD_like"/>
    <property type="match status" value="1"/>
</dbReference>
<dbReference type="Gene3D" id="3.30.450.150">
    <property type="entry name" value="Haem-degrading domain"/>
    <property type="match status" value="1"/>
</dbReference>
<dbReference type="SUPFAM" id="SSF51412">
    <property type="entry name" value="Inosine monophosphate dehydrogenase (IMPDH)"/>
    <property type="match status" value="1"/>
</dbReference>
<proteinExistence type="inferred from homology"/>
<evidence type="ECO:0000256" key="2">
    <source>
        <dbReference type="ARBA" id="ARBA00022630"/>
    </source>
</evidence>
<keyword evidence="2" id="KW-0285">Flavoprotein</keyword>
<dbReference type="InterPro" id="IPR004136">
    <property type="entry name" value="NMO"/>
</dbReference>
<dbReference type="InterPro" id="IPR013785">
    <property type="entry name" value="Aldolase_TIM"/>
</dbReference>
<organism evidence="6">
    <name type="scientific">viral metagenome</name>
    <dbReference type="NCBI Taxonomy" id="1070528"/>
    <lineage>
        <taxon>unclassified sequences</taxon>
        <taxon>metagenomes</taxon>
        <taxon>organismal metagenomes</taxon>
    </lineage>
</organism>
<name>A0A6C0KYN7_9ZZZZ</name>
<evidence type="ECO:0000256" key="1">
    <source>
        <dbReference type="ARBA" id="ARBA00009881"/>
    </source>
</evidence>
<keyword evidence="3" id="KW-0288">FMN</keyword>
<dbReference type="SUPFAM" id="SSF143744">
    <property type="entry name" value="GlcG-like"/>
    <property type="match status" value="1"/>
</dbReference>
<dbReference type="PANTHER" id="PTHR42747">
    <property type="entry name" value="NITRONATE MONOOXYGENASE-RELATED"/>
    <property type="match status" value="1"/>
</dbReference>
<sequence length="457" mass="49275">MTSKALMLKHMAAPIIAAPMFIVSNIDLVVNQCKSGIIGSFPALNARNEKKESNLDYWLNEIKRKLERATHHYDSCCPLYAVNQIVHKSNDRLMHDMEIIVKHEVPIVITSLGANEEINNAVHSYGGIVLHDVTNNKHAQKAYQKGADGLIAVACGAGGHAGELSPFALVQEIREWFNGPLALSGAISSGRSVAAAITMGADFAYIGSPFIATSDANACDDYKRMVIDSSSEDIVNTNLFTGINGNYLSKSIENAGIKISDMKQNKSLKTQNSKKIFSSKNEKPKAWSNIYGCGQGISNVKYVQNTMSLANRIINEYNDIVKPKKIPFLDSKSAKKILNAAQKKAFDSNWKVSICIVDSAGVPLYLKRIDGAFPASVDLAKNKAKTAALFEKPTLDLENAINELRPALLTSLSASGHTILGGGEPIFIENICVGAIGVSGVLPEQDAEVALNGITAI</sequence>
<dbReference type="Gene3D" id="3.20.20.70">
    <property type="entry name" value="Aldolase class I"/>
    <property type="match status" value="1"/>
</dbReference>
<dbReference type="AlphaFoldDB" id="A0A6C0KYN7"/>
<protein>
    <submittedName>
        <fullName evidence="6">Uncharacterized protein</fullName>
    </submittedName>
</protein>
<evidence type="ECO:0000256" key="3">
    <source>
        <dbReference type="ARBA" id="ARBA00022643"/>
    </source>
</evidence>
<evidence type="ECO:0000313" key="6">
    <source>
        <dbReference type="EMBL" id="QHU23092.1"/>
    </source>
</evidence>
<dbReference type="Pfam" id="PF03928">
    <property type="entry name" value="HbpS-like"/>
    <property type="match status" value="1"/>
</dbReference>
<dbReference type="InterPro" id="IPR038084">
    <property type="entry name" value="PduO/GlcC-like_sf"/>
</dbReference>
<accession>A0A6C0KYN7</accession>
<evidence type="ECO:0000256" key="4">
    <source>
        <dbReference type="ARBA" id="ARBA00023002"/>
    </source>
</evidence>
<reference evidence="6" key="1">
    <citation type="journal article" date="2020" name="Nature">
        <title>Giant virus diversity and host interactions through global metagenomics.</title>
        <authorList>
            <person name="Schulz F."/>
            <person name="Roux S."/>
            <person name="Paez-Espino D."/>
            <person name="Jungbluth S."/>
            <person name="Walsh D.A."/>
            <person name="Denef V.J."/>
            <person name="McMahon K.D."/>
            <person name="Konstantinidis K.T."/>
            <person name="Eloe-Fadrosh E.A."/>
            <person name="Kyrpides N.C."/>
            <person name="Woyke T."/>
        </authorList>
    </citation>
    <scope>NUCLEOTIDE SEQUENCE</scope>
    <source>
        <strain evidence="6">GVMAG-S-ERX555907-63</strain>
    </source>
</reference>
<evidence type="ECO:0000256" key="5">
    <source>
        <dbReference type="ARBA" id="ARBA00023033"/>
    </source>
</evidence>
<comment type="similarity">
    <text evidence="1">Belongs to the nitronate monooxygenase family. NMO class I subfamily.</text>
</comment>
<keyword evidence="4" id="KW-0560">Oxidoreductase</keyword>
<dbReference type="EMBL" id="MN741023">
    <property type="protein sequence ID" value="QHU23092.1"/>
    <property type="molecule type" value="Genomic_DNA"/>
</dbReference>
<dbReference type="GO" id="GO:0018580">
    <property type="term" value="F:nitronate monooxygenase activity"/>
    <property type="evidence" value="ECO:0007669"/>
    <property type="project" value="InterPro"/>
</dbReference>
<dbReference type="Pfam" id="PF03060">
    <property type="entry name" value="NMO"/>
    <property type="match status" value="1"/>
</dbReference>